<dbReference type="InterPro" id="IPR032710">
    <property type="entry name" value="NTF2-like_dom_sf"/>
</dbReference>
<dbReference type="Gene3D" id="3.40.50.1820">
    <property type="entry name" value="alpha/beta hydrolase"/>
    <property type="match status" value="1"/>
</dbReference>
<organism evidence="2 3">
    <name type="scientific">Sphingomonas trueperi</name>
    <dbReference type="NCBI Taxonomy" id="53317"/>
    <lineage>
        <taxon>Bacteria</taxon>
        <taxon>Pseudomonadati</taxon>
        <taxon>Pseudomonadota</taxon>
        <taxon>Alphaproteobacteria</taxon>
        <taxon>Sphingomonadales</taxon>
        <taxon>Sphingomonadaceae</taxon>
        <taxon>Sphingomonas</taxon>
    </lineage>
</organism>
<gene>
    <name evidence="2" type="ORF">GGR89_004085</name>
</gene>
<dbReference type="Pfam" id="PF19780">
    <property type="entry name" value="DUF6265"/>
    <property type="match status" value="1"/>
</dbReference>
<dbReference type="GO" id="GO:0016853">
    <property type="term" value="F:isomerase activity"/>
    <property type="evidence" value="ECO:0007669"/>
    <property type="project" value="UniProtKB-KW"/>
</dbReference>
<dbReference type="GO" id="GO:0016747">
    <property type="term" value="F:acyltransferase activity, transferring groups other than amino-acyl groups"/>
    <property type="evidence" value="ECO:0007669"/>
    <property type="project" value="TreeGrafter"/>
</dbReference>
<dbReference type="InterPro" id="IPR050583">
    <property type="entry name" value="Mycobacterial_A85_antigen"/>
</dbReference>
<reference evidence="2 3" key="1">
    <citation type="submission" date="2020-03" db="EMBL/GenBank/DDBJ databases">
        <title>Genomic Encyclopedia of Type Strains, Phase IV (KMG-IV): sequencing the most valuable type-strain genomes for metagenomic binning, comparative biology and taxonomic classification.</title>
        <authorList>
            <person name="Goeker M."/>
        </authorList>
    </citation>
    <scope>NUCLEOTIDE SEQUENCE [LARGE SCALE GENOMIC DNA]</scope>
    <source>
        <strain evidence="2 3">DSM 7225</strain>
    </source>
</reference>
<keyword evidence="2" id="KW-0413">Isomerase</keyword>
<protein>
    <submittedName>
        <fullName evidence="2">Ketosteroid isomerase-like protein</fullName>
    </submittedName>
</protein>
<keyword evidence="3" id="KW-1185">Reference proteome</keyword>
<dbReference type="InterPro" id="IPR046232">
    <property type="entry name" value="DUF6265"/>
</dbReference>
<comment type="caution">
    <text evidence="2">The sequence shown here is derived from an EMBL/GenBank/DDBJ whole genome shotgun (WGS) entry which is preliminary data.</text>
</comment>
<name>A0A7X6BE22_9SPHN</name>
<dbReference type="Proteomes" id="UP000531251">
    <property type="component" value="Unassembled WGS sequence"/>
</dbReference>
<dbReference type="SUPFAM" id="SSF54427">
    <property type="entry name" value="NTF2-like"/>
    <property type="match status" value="2"/>
</dbReference>
<dbReference type="AlphaFoldDB" id="A0A7X6BE22"/>
<dbReference type="PANTHER" id="PTHR48098">
    <property type="entry name" value="ENTEROCHELIN ESTERASE-RELATED"/>
    <property type="match status" value="1"/>
</dbReference>
<evidence type="ECO:0000313" key="3">
    <source>
        <dbReference type="Proteomes" id="UP000531251"/>
    </source>
</evidence>
<dbReference type="InterPro" id="IPR000801">
    <property type="entry name" value="Esterase-like"/>
</dbReference>
<dbReference type="Gene3D" id="3.10.450.50">
    <property type="match status" value="2"/>
</dbReference>
<feature type="domain" description="DUF6265" evidence="1">
    <location>
        <begin position="1"/>
        <end position="67"/>
    </location>
</feature>
<dbReference type="SUPFAM" id="SSF53474">
    <property type="entry name" value="alpha/beta-Hydrolases"/>
    <property type="match status" value="1"/>
</dbReference>
<evidence type="ECO:0000313" key="2">
    <source>
        <dbReference type="EMBL" id="NJB99739.1"/>
    </source>
</evidence>
<dbReference type="EMBL" id="JAATJB010000020">
    <property type="protein sequence ID" value="NJB99739.1"/>
    <property type="molecule type" value="Genomic_DNA"/>
</dbReference>
<dbReference type="InterPro" id="IPR029058">
    <property type="entry name" value="AB_hydrolase_fold"/>
</dbReference>
<accession>A0A7X6BE22</accession>
<sequence length="714" mass="79097">MFYEISVFAEAGDSLTVRVKHFTPELAGWEAQSGYVDRPLVDRDATNFYFDGITFSRTGPDSFTVYFLNRSEGQERETLVIPFRRKSASAGTEPGVPAGAVQQQGRLVNEQLQSASFASSRIGISPIRNVTVYLPPGYAQVDRRFPSLYYLQHFFEDHREPFASHGAKQLLDAAIRAHVTGDVIIVAADFSTPAGSSWYVNSPVTGNWEDFLVRELVPHVDATYRTLASRDARGVVGDGVGGYGAIRLGMRHPELFGAVYGMHPVGTGPSIQPSHSRPDFDLLARARSLEDLGDDGYSRIFTSIYQAFSPNPGRPPLYFDPPARRVVGRLAVHSAVTARFHQGFSLTELLPAYADNLKSLRGFKFDWGRQDMLADHVYGAQALSHRLAEFGVPHEAEEHGGGFRDRHWGEQGRFYTDVLPFFAHHLLFGPPSTVQDRATAAHGRLREALIANDPGMLAAPYRADARSMLDYQPALYGRAQITAYHRAMGKRRRVTGYVPVATEILDLGTALVETGMFTITWSLATGATEEERGKYVHVWGVEPDGSLRLESDVRGYFRRLPDPAAFFVDLPQGHTSADHPSAADLALERTLHARNARNAVAVRTHDAETQIADYSEDAVVMPFADTNKTGIAEIRPYLLAYTEAGRGATFGSVRVWNVGFEDFGAYVIEYPKFQVNWRSSTASGVVKGGGLRLWRRRADGSLALFRQIGTHDYR</sequence>
<evidence type="ECO:0000259" key="1">
    <source>
        <dbReference type="Pfam" id="PF19780"/>
    </source>
</evidence>
<proteinExistence type="predicted"/>
<dbReference type="PANTHER" id="PTHR48098:SF1">
    <property type="entry name" value="DIACYLGLYCEROL ACYLTRANSFERASE_MYCOLYLTRANSFERASE AG85A"/>
    <property type="match status" value="1"/>
</dbReference>
<dbReference type="Pfam" id="PF00756">
    <property type="entry name" value="Esterase"/>
    <property type="match status" value="1"/>
</dbReference>